<dbReference type="Proteomes" id="UP001501920">
    <property type="component" value="Chromosome 4"/>
</dbReference>
<sequence>MGSRAFSHESVFIPEDSVEKLCSEQTMSQENVSDKVRNLQVSVNYTSIHAQFNYKIFIFSHSEKEK</sequence>
<protein>
    <submittedName>
        <fullName evidence="1">Uncharacterized protein</fullName>
    </submittedName>
</protein>
<reference evidence="1 2" key="1">
    <citation type="submission" date="2020-10" db="EMBL/GenBank/DDBJ databases">
        <title>Pygocentrus nattereri (red-bellied piranha) genome, fPygNat1, primary haplotype.</title>
        <authorList>
            <person name="Myers G."/>
            <person name="Meyer A."/>
            <person name="Karagic N."/>
            <person name="Pippel M."/>
            <person name="Winkler S."/>
            <person name="Tracey A."/>
            <person name="Wood J."/>
            <person name="Formenti G."/>
            <person name="Howe K."/>
            <person name="Fedrigo O."/>
            <person name="Jarvis E.D."/>
        </authorList>
    </citation>
    <scope>NUCLEOTIDE SEQUENCE [LARGE SCALE GENOMIC DNA]</scope>
</reference>
<dbReference type="AlphaFoldDB" id="A0AAR2KMI0"/>
<reference evidence="1" key="3">
    <citation type="submission" date="2025-09" db="UniProtKB">
        <authorList>
            <consortium name="Ensembl"/>
        </authorList>
    </citation>
    <scope>IDENTIFICATION</scope>
</reference>
<dbReference type="Ensembl" id="ENSPNAT00000051408.1">
    <property type="protein sequence ID" value="ENSPNAP00000065500.1"/>
    <property type="gene ID" value="ENSPNAG00000033077.1"/>
</dbReference>
<reference evidence="1" key="2">
    <citation type="submission" date="2025-08" db="UniProtKB">
        <authorList>
            <consortium name="Ensembl"/>
        </authorList>
    </citation>
    <scope>IDENTIFICATION</scope>
</reference>
<dbReference type="GeneTree" id="ENSGT01030000236612"/>
<accession>A0AAR2KMI0</accession>
<evidence type="ECO:0000313" key="2">
    <source>
        <dbReference type="Proteomes" id="UP001501920"/>
    </source>
</evidence>
<keyword evidence="2" id="KW-1185">Reference proteome</keyword>
<evidence type="ECO:0000313" key="1">
    <source>
        <dbReference type="Ensembl" id="ENSPNAP00000065500.1"/>
    </source>
</evidence>
<organism evidence="1 2">
    <name type="scientific">Pygocentrus nattereri</name>
    <name type="common">Red-bellied piranha</name>
    <dbReference type="NCBI Taxonomy" id="42514"/>
    <lineage>
        <taxon>Eukaryota</taxon>
        <taxon>Metazoa</taxon>
        <taxon>Chordata</taxon>
        <taxon>Craniata</taxon>
        <taxon>Vertebrata</taxon>
        <taxon>Euteleostomi</taxon>
        <taxon>Actinopterygii</taxon>
        <taxon>Neopterygii</taxon>
        <taxon>Teleostei</taxon>
        <taxon>Ostariophysi</taxon>
        <taxon>Characiformes</taxon>
        <taxon>Characoidei</taxon>
        <taxon>Pygocentrus</taxon>
    </lineage>
</organism>
<proteinExistence type="predicted"/>
<name>A0AAR2KMI0_PYGNA</name>